<dbReference type="RefSeq" id="WP_159397308.1">
    <property type="nucleotide sequence ID" value="NZ_CP012673.1"/>
</dbReference>
<evidence type="ECO:0000313" key="3">
    <source>
        <dbReference type="EMBL" id="AUX43792.1"/>
    </source>
</evidence>
<evidence type="ECO:0000256" key="1">
    <source>
        <dbReference type="SAM" id="MobiDB-lite"/>
    </source>
</evidence>
<feature type="compositionally biased region" description="Gly residues" evidence="1">
    <location>
        <begin position="202"/>
        <end position="217"/>
    </location>
</feature>
<evidence type="ECO:0008006" key="5">
    <source>
        <dbReference type="Google" id="ProtNLM"/>
    </source>
</evidence>
<evidence type="ECO:0000256" key="2">
    <source>
        <dbReference type="SAM" id="SignalP"/>
    </source>
</evidence>
<reference evidence="3 4" key="1">
    <citation type="submission" date="2015-09" db="EMBL/GenBank/DDBJ databases">
        <title>Sorangium comparison.</title>
        <authorList>
            <person name="Zaburannyi N."/>
            <person name="Bunk B."/>
            <person name="Overmann J."/>
            <person name="Mueller R."/>
        </authorList>
    </citation>
    <scope>NUCLEOTIDE SEQUENCE [LARGE SCALE GENOMIC DNA]</scope>
    <source>
        <strain evidence="3 4">So ce26</strain>
    </source>
</reference>
<proteinExistence type="predicted"/>
<gene>
    <name evidence="3" type="ORF">SOCE26_052470</name>
</gene>
<dbReference type="AlphaFoldDB" id="A0A2L0EWW4"/>
<feature type="region of interest" description="Disordered" evidence="1">
    <location>
        <begin position="202"/>
        <end position="222"/>
    </location>
</feature>
<accession>A0A2L0EWW4</accession>
<dbReference type="EMBL" id="CP012673">
    <property type="protein sequence ID" value="AUX43792.1"/>
    <property type="molecule type" value="Genomic_DNA"/>
</dbReference>
<dbReference type="OrthoDB" id="5501342at2"/>
<keyword evidence="2" id="KW-0732">Signal</keyword>
<feature type="chain" id="PRO_5014837096" description="Secreted protein" evidence="2">
    <location>
        <begin position="17"/>
        <end position="327"/>
    </location>
</feature>
<organism evidence="3 4">
    <name type="scientific">Sorangium cellulosum</name>
    <name type="common">Polyangium cellulosum</name>
    <dbReference type="NCBI Taxonomy" id="56"/>
    <lineage>
        <taxon>Bacteria</taxon>
        <taxon>Pseudomonadati</taxon>
        <taxon>Myxococcota</taxon>
        <taxon>Polyangia</taxon>
        <taxon>Polyangiales</taxon>
        <taxon>Polyangiaceae</taxon>
        <taxon>Sorangium</taxon>
    </lineage>
</organism>
<dbReference type="Proteomes" id="UP000238348">
    <property type="component" value="Chromosome"/>
</dbReference>
<protein>
    <recommendedName>
        <fullName evidence="5">Secreted protein</fullName>
    </recommendedName>
</protein>
<feature type="signal peptide" evidence="2">
    <location>
        <begin position="1"/>
        <end position="16"/>
    </location>
</feature>
<name>A0A2L0EWW4_SORCE</name>
<feature type="region of interest" description="Disordered" evidence="1">
    <location>
        <begin position="136"/>
        <end position="158"/>
    </location>
</feature>
<evidence type="ECO:0000313" key="4">
    <source>
        <dbReference type="Proteomes" id="UP000238348"/>
    </source>
</evidence>
<feature type="compositionally biased region" description="Gly residues" evidence="1">
    <location>
        <begin position="140"/>
        <end position="158"/>
    </location>
</feature>
<sequence>MKIRLLGWLAGLSALAAAVSPGCSQPKPECTVGSATVHPFAARFILVDGEADTACGNLTVATIGMQMYNADAGGVPDRNQKLVALQTLKFGRWTRGGATVEENPDLKPYAVGTFTSIEPDDNNICTVPTLSPAEVVVLPGSGGEGGAGDGGAGGAGDGGAGDGGAGGAGDGGAGGAGDGGAGGAGDGGAGGAGDGGAGGAGDGGAGGAGDGGAGGGVEPLEPGSRKFEWSNLRVFVTAANLGNQFEADLAYSEAGCTARYKVLGLWPQVDCSGEDGPDNTICQDPHSGISPDLKVMCVPNPEADPDPELGDPLNVCVLDSDTIPAFK</sequence>